<reference evidence="2 3" key="1">
    <citation type="submission" date="2016-03" db="EMBL/GenBank/DDBJ databases">
        <authorList>
            <person name="Ploux O."/>
        </authorList>
    </citation>
    <scope>NUCLEOTIDE SEQUENCE [LARGE SCALE GENOMIC DNA]</scope>
    <source>
        <strain evidence="2 3">R-45371</strain>
    </source>
</reference>
<dbReference type="Pfam" id="PF04326">
    <property type="entry name" value="SLFN_AlbA_2"/>
    <property type="match status" value="1"/>
</dbReference>
<dbReference type="RefSeq" id="WP_157204923.1">
    <property type="nucleotide sequence ID" value="NZ_LUUH01000063.1"/>
</dbReference>
<evidence type="ECO:0000313" key="3">
    <source>
        <dbReference type="Proteomes" id="UP000077763"/>
    </source>
</evidence>
<evidence type="ECO:0000259" key="1">
    <source>
        <dbReference type="Pfam" id="PF04326"/>
    </source>
</evidence>
<sequence>MADTKLLKDKGIIIQKVGVLDRELCAKIVRYQMPLSVFQEAGNSHIDEVFRRLNSGGRHLSKQELRQAGAVSKFASIVRKLASNIRGDSSASDVLDLNSMKNISITNKHLDYGIAVEDIFWVKHNIITKEDLRQSKDEEVIADIVAWISIDKGIRSSSDMLNQLYGYEEHDPLGSESSLAAQVEIQIQKINEEIISQNIQFVLDTLIDIIKTSGKTFNSLLFENQQAKIARYFQVVFLAFYKLLIEEAMEVVDKRSILENLDRAGDKTIKLAAGGGNWSAREKQTQINALYGVLINCFKKSETNDPARNQWITRFENILMQSSTEQTLYDFKVGLHALTETQNEFNQETFSKIIKTLIAMANTLPGATGYCILGVAENKASADRFKEVYKADFVRYASFYVTGINAEAAAYHDNIDKYFIKLTQLIKNEPISERDKDNISRNIATVNYFDKTVIILKIESGEIPSVYNDKYYVRHGSNISIVEPANFSELFQRFQKPSNNKIS</sequence>
<dbReference type="Gene3D" id="3.30.950.30">
    <property type="entry name" value="Schlafen, AAA domain"/>
    <property type="match status" value="1"/>
</dbReference>
<dbReference type="EMBL" id="LUUH01000063">
    <property type="protein sequence ID" value="OAI02213.1"/>
    <property type="molecule type" value="Genomic_DNA"/>
</dbReference>
<feature type="domain" description="Schlafen AlbA-2" evidence="1">
    <location>
        <begin position="343"/>
        <end position="479"/>
    </location>
</feature>
<gene>
    <name evidence="2" type="ORF">A1353_17015</name>
</gene>
<dbReference type="InterPro" id="IPR007421">
    <property type="entry name" value="Schlafen_AlbA_2_dom"/>
</dbReference>
<dbReference type="Proteomes" id="UP000077763">
    <property type="component" value="Unassembled WGS sequence"/>
</dbReference>
<proteinExistence type="predicted"/>
<protein>
    <recommendedName>
        <fullName evidence="1">Schlafen AlbA-2 domain-containing protein</fullName>
    </recommendedName>
</protein>
<dbReference type="InterPro" id="IPR038461">
    <property type="entry name" value="Schlafen_AlbA_2_dom_sf"/>
</dbReference>
<accession>A0A177MA68</accession>
<comment type="caution">
    <text evidence="2">The sequence shown here is derived from an EMBL/GenBank/DDBJ whole genome shotgun (WGS) entry which is preliminary data.</text>
</comment>
<evidence type="ECO:0000313" key="2">
    <source>
        <dbReference type="EMBL" id="OAI02213.1"/>
    </source>
</evidence>
<name>A0A177MA68_METMH</name>
<organism evidence="2 3">
    <name type="scientific">Methylomonas methanica</name>
    <dbReference type="NCBI Taxonomy" id="421"/>
    <lineage>
        <taxon>Bacteria</taxon>
        <taxon>Pseudomonadati</taxon>
        <taxon>Pseudomonadota</taxon>
        <taxon>Gammaproteobacteria</taxon>
        <taxon>Methylococcales</taxon>
        <taxon>Methylococcaceae</taxon>
        <taxon>Methylomonas</taxon>
    </lineage>
</organism>
<dbReference type="AlphaFoldDB" id="A0A177MA68"/>